<dbReference type="Pfam" id="PF14114">
    <property type="entry name" value="DUF4286"/>
    <property type="match status" value="1"/>
</dbReference>
<evidence type="ECO:0000313" key="1">
    <source>
        <dbReference type="EMBL" id="MCA0131072.1"/>
    </source>
</evidence>
<dbReference type="Proteomes" id="UP001198901">
    <property type="component" value="Unassembled WGS sequence"/>
</dbReference>
<reference evidence="2" key="1">
    <citation type="submission" date="2023-07" db="EMBL/GenBank/DDBJ databases">
        <authorList>
            <person name="Yue Y."/>
        </authorList>
    </citation>
    <scope>NUCLEOTIDE SEQUENCE [LARGE SCALE GENOMIC DNA]</scope>
    <source>
        <strain evidence="2">D23</strain>
    </source>
</reference>
<dbReference type="InterPro" id="IPR025563">
    <property type="entry name" value="DUF4286"/>
</dbReference>
<dbReference type="RefSeq" id="WP_224524002.1">
    <property type="nucleotide sequence ID" value="NZ_JAIUJR010000001.1"/>
</dbReference>
<gene>
    <name evidence="1" type="ORF">LBU54_00645</name>
</gene>
<comment type="caution">
    <text evidence="1">The sequence shown here is derived from an EMBL/GenBank/DDBJ whole genome shotgun (WGS) entry which is preliminary data.</text>
</comment>
<evidence type="ECO:0000313" key="2">
    <source>
        <dbReference type="Proteomes" id="UP001198901"/>
    </source>
</evidence>
<accession>A0ABS7XM52</accession>
<dbReference type="EMBL" id="JAIUJR010000001">
    <property type="protein sequence ID" value="MCA0131072.1"/>
    <property type="molecule type" value="Genomic_DNA"/>
</dbReference>
<organism evidence="1 2">
    <name type="scientific">Winogradskyella alexanderae</name>
    <dbReference type="NCBI Taxonomy" id="2877123"/>
    <lineage>
        <taxon>Bacteria</taxon>
        <taxon>Pseudomonadati</taxon>
        <taxon>Bacteroidota</taxon>
        <taxon>Flavobacteriia</taxon>
        <taxon>Flavobacteriales</taxon>
        <taxon>Flavobacteriaceae</taxon>
        <taxon>Winogradskyella</taxon>
    </lineage>
</organism>
<keyword evidence="2" id="KW-1185">Reference proteome</keyword>
<protein>
    <submittedName>
        <fullName evidence="1">DUF4286 family protein</fullName>
    </submittedName>
</protein>
<proteinExistence type="predicted"/>
<sequence length="110" mass="12947">MLIYNVTVNIDDSVHDEWLNWIKEHIPQVLATGKFTEAKLTKVLVEEEMGGQTYSIQYKAHNREALNKYYNEDADRLRQDGLKRFADKMLAFRTELEIVDEYTVNFTNSN</sequence>
<name>A0ABS7XM52_9FLAO</name>